<evidence type="ECO:0000313" key="3">
    <source>
        <dbReference type="Proteomes" id="UP000054988"/>
    </source>
</evidence>
<accession>A0A0W0FTJ1</accession>
<comment type="caution">
    <text evidence="2">The sequence shown here is derived from an EMBL/GenBank/DDBJ whole genome shotgun (WGS) entry which is preliminary data.</text>
</comment>
<reference evidence="2 3" key="1">
    <citation type="submission" date="2015-12" db="EMBL/GenBank/DDBJ databases">
        <title>Draft genome sequence of Moniliophthora roreri, the causal agent of frosty pod rot of cacao.</title>
        <authorList>
            <person name="Aime M.C."/>
            <person name="Diaz-Valderrama J.R."/>
            <person name="Kijpornyongpan T."/>
            <person name="Phillips-Mora W."/>
        </authorList>
    </citation>
    <scope>NUCLEOTIDE SEQUENCE [LARGE SCALE GENOMIC DNA]</scope>
    <source>
        <strain evidence="2 3">MCA 2952</strain>
    </source>
</reference>
<protein>
    <submittedName>
        <fullName evidence="2">Uncharacterized protein</fullName>
    </submittedName>
</protein>
<sequence>MSCSCCRRPRYKLS</sequence>
<name>A0A0W0FTJ1_MONRR</name>
<gene>
    <name evidence="1" type="ORF">WG66_19137</name>
    <name evidence="2" type="ORF">WG66_7843</name>
</gene>
<proteinExistence type="predicted"/>
<organism evidence="2 3">
    <name type="scientific">Moniliophthora roreri</name>
    <name type="common">Frosty pod rot fungus</name>
    <name type="synonym">Monilia roreri</name>
    <dbReference type="NCBI Taxonomy" id="221103"/>
    <lineage>
        <taxon>Eukaryota</taxon>
        <taxon>Fungi</taxon>
        <taxon>Dikarya</taxon>
        <taxon>Basidiomycota</taxon>
        <taxon>Agaricomycotina</taxon>
        <taxon>Agaricomycetes</taxon>
        <taxon>Agaricomycetidae</taxon>
        <taxon>Agaricales</taxon>
        <taxon>Marasmiineae</taxon>
        <taxon>Marasmiaceae</taxon>
        <taxon>Moniliophthora</taxon>
    </lineage>
</organism>
<evidence type="ECO:0000313" key="2">
    <source>
        <dbReference type="EMBL" id="KTB39574.1"/>
    </source>
</evidence>
<evidence type="ECO:0000313" key="1">
    <source>
        <dbReference type="EMBL" id="KTB28282.1"/>
    </source>
</evidence>
<dbReference type="EMBL" id="LATX01001665">
    <property type="protein sequence ID" value="KTB39574.1"/>
    <property type="molecule type" value="Genomic_DNA"/>
</dbReference>
<dbReference type="EMBL" id="LATX01002488">
    <property type="protein sequence ID" value="KTB28282.1"/>
    <property type="molecule type" value="Genomic_DNA"/>
</dbReference>
<dbReference type="Proteomes" id="UP000054988">
    <property type="component" value="Unassembled WGS sequence"/>
</dbReference>